<accession>A0ACC2NU45</accession>
<protein>
    <submittedName>
        <fullName evidence="1">Uncharacterized protein</fullName>
    </submittedName>
</protein>
<comment type="caution">
    <text evidence="1">The sequence shown here is derived from an EMBL/GenBank/DDBJ whole genome shotgun (WGS) entry which is preliminary data.</text>
</comment>
<dbReference type="EMBL" id="CM056743">
    <property type="protein sequence ID" value="KAJ8674388.1"/>
    <property type="molecule type" value="Genomic_DNA"/>
</dbReference>
<evidence type="ECO:0000313" key="2">
    <source>
        <dbReference type="Proteomes" id="UP001239111"/>
    </source>
</evidence>
<organism evidence="1 2">
    <name type="scientific">Eretmocerus hayati</name>
    <dbReference type="NCBI Taxonomy" id="131215"/>
    <lineage>
        <taxon>Eukaryota</taxon>
        <taxon>Metazoa</taxon>
        <taxon>Ecdysozoa</taxon>
        <taxon>Arthropoda</taxon>
        <taxon>Hexapoda</taxon>
        <taxon>Insecta</taxon>
        <taxon>Pterygota</taxon>
        <taxon>Neoptera</taxon>
        <taxon>Endopterygota</taxon>
        <taxon>Hymenoptera</taxon>
        <taxon>Apocrita</taxon>
        <taxon>Proctotrupomorpha</taxon>
        <taxon>Chalcidoidea</taxon>
        <taxon>Aphelinidae</taxon>
        <taxon>Aphelininae</taxon>
        <taxon>Eretmocerus</taxon>
    </lineage>
</organism>
<evidence type="ECO:0000313" key="1">
    <source>
        <dbReference type="EMBL" id="KAJ8674388.1"/>
    </source>
</evidence>
<gene>
    <name evidence="1" type="ORF">QAD02_005650</name>
</gene>
<dbReference type="Proteomes" id="UP001239111">
    <property type="component" value="Chromosome 3"/>
</dbReference>
<proteinExistence type="predicted"/>
<name>A0ACC2NU45_9HYME</name>
<sequence>MSSNRQPPYPRPYRIVPSLKDRISGARLGTRGKGLSVTVGPPDPESRVIRFSYKWSDERKLHYYISNGDHMEAKNLITNRLLRRVDVNHIHDGGTTGNSCLHVAASKNDLESTNMLLDAGAKINIFNKFGQTPLHVSASIKKFDLMKLLISKGADVNAVDVDEKHYKSEGSYPLHMAVRDEIKIKRFLTLTSASQKKPRPDSSKGCYPLHKAVGAAKFDVVELLIEHGADINAIDVEGRSILYYAVRRNSVEILNFLLKAGASIDLDGAMQAAVSFKTALEPRIKRSEFFFSDSSDDENDDVCPITIPTKIDLIEKRNMKPLFLAVGERGKIHIVKMLLDAGADISIPNCKNETTVLHEAVKWGRRNIIGMLLKRGANINALDENGKSVVSQAAFIEHNPDIKGDDYNAILQLLLSNGAIIGSHKDHLRGAVSRGNVDTLRLLFRHGLRLEELCKWDVSEKPPLHLAASNKDVNVLKYLLNSHLFDVNAQDGTLGDTALHVAIQNRYLIHTKVLLECYADPDLCRSRIRCISAIDLAIEEGLEKSVELLLFARTDLTARAKKILQGTSVPGTTFELFAKNPNRSIHQHQIKFTALLNVLCNQFDSSGEYPVPKIPSMRFARVSVQEALALHRNNENSDEQFYKKCIAEIKLMQQSLLQNQITFYDIFTSVGFTQCLKRSRDLDVVNDKTLEDCFPIYGKPIRQRLGKISNARKLSYDAIRGLSRILRKNVEPFCLITEKILDHLCLEDLLALRAIGTYRYY</sequence>
<keyword evidence="2" id="KW-1185">Reference proteome</keyword>
<reference evidence="1" key="1">
    <citation type="submission" date="2023-04" db="EMBL/GenBank/DDBJ databases">
        <title>A chromosome-level genome assembly of the parasitoid wasp Eretmocerus hayati.</title>
        <authorList>
            <person name="Zhong Y."/>
            <person name="Liu S."/>
            <person name="Liu Y."/>
        </authorList>
    </citation>
    <scope>NUCLEOTIDE SEQUENCE</scope>
    <source>
        <strain evidence="1">ZJU_SS_LIU_2023</strain>
    </source>
</reference>